<feature type="binding site" evidence="8">
    <location>
        <position position="212"/>
    </location>
    <ligand>
        <name>Zn(2+)</name>
        <dbReference type="ChEBI" id="CHEBI:29105"/>
        <label>1</label>
        <note>catalytic</note>
    </ligand>
</feature>
<organism evidence="9 10">
    <name type="scientific">Vitreoscilla stercoraria</name>
    <dbReference type="NCBI Taxonomy" id="61"/>
    <lineage>
        <taxon>Bacteria</taxon>
        <taxon>Pseudomonadati</taxon>
        <taxon>Pseudomonadota</taxon>
        <taxon>Betaproteobacteria</taxon>
        <taxon>Neisseriales</taxon>
        <taxon>Neisseriaceae</taxon>
        <taxon>Vitreoscilla</taxon>
    </lineage>
</organism>
<keyword evidence="2 8" id="KW-0819">tRNA processing</keyword>
<dbReference type="Proteomes" id="UP000832034">
    <property type="component" value="Chromosome"/>
</dbReference>
<feature type="binding site" evidence="8">
    <location>
        <position position="271"/>
    </location>
    <ligand>
        <name>Zn(2+)</name>
        <dbReference type="ChEBI" id="CHEBI:29105"/>
        <label>2</label>
        <note>catalytic</note>
    </ligand>
</feature>
<feature type="binding site" evidence="8">
    <location>
        <position position="68"/>
    </location>
    <ligand>
        <name>Zn(2+)</name>
        <dbReference type="ChEBI" id="CHEBI:29105"/>
        <label>2</label>
        <note>catalytic</note>
    </ligand>
</feature>
<gene>
    <name evidence="8" type="primary">rnz</name>
    <name evidence="9" type="ORF">LVJ81_10040</name>
</gene>
<feature type="binding site" evidence="8">
    <location>
        <position position="67"/>
    </location>
    <ligand>
        <name>Zn(2+)</name>
        <dbReference type="ChEBI" id="CHEBI:29105"/>
        <label>2</label>
        <note>catalytic</note>
    </ligand>
</feature>
<feature type="binding site" evidence="8">
    <location>
        <position position="65"/>
    </location>
    <ligand>
        <name>Zn(2+)</name>
        <dbReference type="ChEBI" id="CHEBI:29105"/>
        <label>1</label>
        <note>catalytic</note>
    </ligand>
</feature>
<evidence type="ECO:0000256" key="8">
    <source>
        <dbReference type="HAMAP-Rule" id="MF_01818"/>
    </source>
</evidence>
<comment type="catalytic activity">
    <reaction evidence="8">
        <text>Endonucleolytic cleavage of RNA, removing extra 3' nucleotides from tRNA precursor, generating 3' termini of tRNAs. A 3'-hydroxy group is left at the tRNA terminus and a 5'-phosphoryl group is left at the trailer molecule.</text>
        <dbReference type="EC" id="3.1.26.11"/>
    </reaction>
</comment>
<dbReference type="SUPFAM" id="SSF56281">
    <property type="entry name" value="Metallo-hydrolase/oxidoreductase"/>
    <property type="match status" value="1"/>
</dbReference>
<dbReference type="RefSeq" id="WP_019957286.1">
    <property type="nucleotide sequence ID" value="NZ_CP091512.1"/>
</dbReference>
<comment type="function">
    <text evidence="8">Zinc phosphodiesterase, which displays some tRNA 3'-processing endonuclease activity. Probably involved in tRNA maturation, by removing a 3'-trailer from precursor tRNA.</text>
</comment>
<feature type="binding site" evidence="8">
    <location>
        <position position="63"/>
    </location>
    <ligand>
        <name>Zn(2+)</name>
        <dbReference type="ChEBI" id="CHEBI:29105"/>
        <label>1</label>
        <note>catalytic</note>
    </ligand>
</feature>
<dbReference type="PANTHER" id="PTHR46018:SF2">
    <property type="entry name" value="ZINC PHOSPHODIESTERASE ELAC PROTEIN 1"/>
    <property type="match status" value="1"/>
</dbReference>
<evidence type="ECO:0000256" key="5">
    <source>
        <dbReference type="ARBA" id="ARBA00022759"/>
    </source>
</evidence>
<protein>
    <recommendedName>
        <fullName evidence="8">Ribonuclease Z</fullName>
        <shortName evidence="8">RNase Z</shortName>
        <ecNumber evidence="8">3.1.26.11</ecNumber>
    </recommendedName>
    <alternativeName>
        <fullName evidence="8">tRNA 3 endonuclease</fullName>
    </alternativeName>
    <alternativeName>
        <fullName evidence="8">tRNase Z</fullName>
    </alternativeName>
</protein>
<evidence type="ECO:0000256" key="1">
    <source>
        <dbReference type="ARBA" id="ARBA00011738"/>
    </source>
</evidence>
<reference evidence="9" key="1">
    <citation type="submission" date="2021-12" db="EMBL/GenBank/DDBJ databases">
        <authorList>
            <person name="Veyrier F.J."/>
        </authorList>
    </citation>
    <scope>NUCLEOTIDE SEQUENCE</scope>
    <source>
        <strain evidence="9">SAG 1488-6</strain>
    </source>
</reference>
<dbReference type="InterPro" id="IPR013471">
    <property type="entry name" value="RNase_Z/BN"/>
</dbReference>
<dbReference type="EMBL" id="CP091512">
    <property type="protein sequence ID" value="UOO91967.1"/>
    <property type="molecule type" value="Genomic_DNA"/>
</dbReference>
<comment type="cofactor">
    <cofactor evidence="8">
        <name>Zn(2+)</name>
        <dbReference type="ChEBI" id="CHEBI:29105"/>
    </cofactor>
    <text evidence="8">Binds 2 Zn(2+) ions.</text>
</comment>
<dbReference type="InterPro" id="IPR036866">
    <property type="entry name" value="RibonucZ/Hydroxyglut_hydro"/>
</dbReference>
<dbReference type="PANTHER" id="PTHR46018">
    <property type="entry name" value="ZINC PHOSPHODIESTERASE ELAC PROTEIN 1"/>
    <property type="match status" value="1"/>
</dbReference>
<keyword evidence="5 8" id="KW-0255">Endonuclease</keyword>
<keyword evidence="4 8" id="KW-0479">Metal-binding</keyword>
<dbReference type="Pfam" id="PF23023">
    <property type="entry name" value="Anti-Pycsar_Apyc1"/>
    <property type="match status" value="1"/>
</dbReference>
<dbReference type="EC" id="3.1.26.11" evidence="8"/>
<comment type="subunit">
    <text evidence="1 8">Homodimer.</text>
</comment>
<dbReference type="HAMAP" id="MF_01818">
    <property type="entry name" value="RNase_Z_BN"/>
    <property type="match status" value="1"/>
</dbReference>
<proteinExistence type="inferred from homology"/>
<name>A0ABY4E929_VITST</name>
<feature type="binding site" evidence="8">
    <location>
        <position position="212"/>
    </location>
    <ligand>
        <name>Zn(2+)</name>
        <dbReference type="ChEBI" id="CHEBI:29105"/>
        <label>2</label>
        <note>catalytic</note>
    </ligand>
</feature>
<evidence type="ECO:0000256" key="2">
    <source>
        <dbReference type="ARBA" id="ARBA00022694"/>
    </source>
</evidence>
<evidence type="ECO:0000256" key="6">
    <source>
        <dbReference type="ARBA" id="ARBA00022801"/>
    </source>
</evidence>
<dbReference type="CDD" id="cd07717">
    <property type="entry name" value="RNaseZ_ZiPD-like_MBL-fold"/>
    <property type="match status" value="1"/>
</dbReference>
<keyword evidence="10" id="KW-1185">Reference proteome</keyword>
<sequence>MLHWQFLGTSAGIPTKKRNVSALALGQYQRKPWLLIDCGEATQHQLLHTDWSMHHLSAICITHVHGDHCYGLPGAIASASMHKRTAPLTIIAPDAVWQWLQQTIALTDMHLTYELQFIHVEQLLHAPITLDGFVIETHALNHRVPSHAFKITYTESKRQLNLAALEHAQVPKGKTWGLLQQGQDVEINGHTYDSDDFVIQQQHRACVIVAGDNDTPELLQDACVDVDVLIHEATYTQEVADKVGSFPMHSSAKQVATFAQNTGLPNLILTHFSSRYATKTLLQPLLQEAQQFYEGQVFLADDFQVYHLLKNGESNRLSLFLQSHS</sequence>
<accession>A0ABY4E929</accession>
<evidence type="ECO:0000313" key="10">
    <source>
        <dbReference type="Proteomes" id="UP000832034"/>
    </source>
</evidence>
<reference evidence="9" key="2">
    <citation type="journal article" date="2022" name="Res Sq">
        <title>Evolution of multicellular longitudinally dividing oral cavity symbionts (Neisseriaceae).</title>
        <authorList>
            <person name="Nyongesa S."/>
            <person name="Weber P."/>
            <person name="Bernet E."/>
            <person name="Pullido F."/>
            <person name="Nieckarz M."/>
            <person name="Delaby M."/>
            <person name="Nieves C."/>
            <person name="Viehboeck T."/>
            <person name="Krause N."/>
            <person name="Rivera-Millot A."/>
            <person name="Nakamura A."/>
            <person name="Vischer N."/>
            <person name="VanNieuwenhze M."/>
            <person name="Brun Y."/>
            <person name="Cava F."/>
            <person name="Bulgheresi S."/>
            <person name="Veyrier F."/>
        </authorList>
    </citation>
    <scope>NUCLEOTIDE SEQUENCE</scope>
    <source>
        <strain evidence="9">SAG 1488-6</strain>
    </source>
</reference>
<dbReference type="Gene3D" id="3.60.15.10">
    <property type="entry name" value="Ribonuclease Z/Hydroxyacylglutathione hydrolase-like"/>
    <property type="match status" value="1"/>
</dbReference>
<feature type="active site" description="Proton acceptor" evidence="8">
    <location>
        <position position="67"/>
    </location>
</feature>
<comment type="similarity">
    <text evidence="8">Belongs to the RNase Z family.</text>
</comment>
<evidence type="ECO:0000313" key="9">
    <source>
        <dbReference type="EMBL" id="UOO91967.1"/>
    </source>
</evidence>
<feature type="binding site" evidence="8">
    <location>
        <position position="142"/>
    </location>
    <ligand>
        <name>Zn(2+)</name>
        <dbReference type="ChEBI" id="CHEBI:29105"/>
        <label>1</label>
        <note>catalytic</note>
    </ligand>
</feature>
<evidence type="ECO:0000256" key="4">
    <source>
        <dbReference type="ARBA" id="ARBA00022723"/>
    </source>
</evidence>
<evidence type="ECO:0000256" key="3">
    <source>
        <dbReference type="ARBA" id="ARBA00022722"/>
    </source>
</evidence>
<evidence type="ECO:0000256" key="7">
    <source>
        <dbReference type="ARBA" id="ARBA00022833"/>
    </source>
</evidence>
<keyword evidence="6 8" id="KW-0378">Hydrolase</keyword>
<keyword evidence="7 8" id="KW-0862">Zinc</keyword>
<keyword evidence="3 8" id="KW-0540">Nuclease</keyword>